<gene>
    <name evidence="2" type="ORF">UY40_C0009G0004</name>
</gene>
<organism evidence="2 3">
    <name type="scientific">candidate division CPR1 bacterium GW2011_GWC1_49_13</name>
    <dbReference type="NCBI Taxonomy" id="1618342"/>
    <lineage>
        <taxon>Bacteria</taxon>
        <taxon>candidate division CPR1</taxon>
    </lineage>
</organism>
<dbReference type="EMBL" id="LCPW01000009">
    <property type="protein sequence ID" value="KKW05751.1"/>
    <property type="molecule type" value="Genomic_DNA"/>
</dbReference>
<evidence type="ECO:0000313" key="2">
    <source>
        <dbReference type="EMBL" id="KKW05751.1"/>
    </source>
</evidence>
<evidence type="ECO:0000313" key="3">
    <source>
        <dbReference type="Proteomes" id="UP000034119"/>
    </source>
</evidence>
<dbReference type="InterPro" id="IPR005835">
    <property type="entry name" value="NTP_transferase_dom"/>
</dbReference>
<proteinExistence type="predicted"/>
<reference evidence="2 3" key="1">
    <citation type="journal article" date="2015" name="Nature">
        <title>rRNA introns, odd ribosomes, and small enigmatic genomes across a large radiation of phyla.</title>
        <authorList>
            <person name="Brown C.T."/>
            <person name="Hug L.A."/>
            <person name="Thomas B.C."/>
            <person name="Sharon I."/>
            <person name="Castelle C.J."/>
            <person name="Singh A."/>
            <person name="Wilkins M.J."/>
            <person name="Williams K.H."/>
            <person name="Banfield J.F."/>
        </authorList>
    </citation>
    <scope>NUCLEOTIDE SEQUENCE [LARGE SCALE GENOMIC DNA]</scope>
</reference>
<dbReference type="InterPro" id="IPR029044">
    <property type="entry name" value="Nucleotide-diphossugar_trans"/>
</dbReference>
<dbReference type="CDD" id="cd04181">
    <property type="entry name" value="NTP_transferase"/>
    <property type="match status" value="1"/>
</dbReference>
<dbReference type="PANTHER" id="PTHR22572">
    <property type="entry name" value="SUGAR-1-PHOSPHATE GUANYL TRANSFERASE"/>
    <property type="match status" value="1"/>
</dbReference>
<dbReference type="STRING" id="1618342.UY40_C0009G0004"/>
<sequence>MAGGKGERMRPLTNEKPKPMVEVAGKPILLHQIEHLKKYGVDHFVVACRYKWEAIRGFFGDGRRFEISITYCVEEEPLGRGGAIKNAYQHIRPGSSTVLATNGDNLFDVDVAKLLEHHQTSQTPITITLVPLKSQFGVVEEENGRVLAFREKIMLPHWINAGVYALEKEAVDHFPTVGDQEESTFPEFARRGKIAAYLHRGFWKGVDNAKDLSEAEEFLAGSAA</sequence>
<dbReference type="GO" id="GO:0016740">
    <property type="term" value="F:transferase activity"/>
    <property type="evidence" value="ECO:0007669"/>
    <property type="project" value="UniProtKB-KW"/>
</dbReference>
<accession>A0A0G1VH56</accession>
<feature type="domain" description="Nucleotidyl transferase" evidence="1">
    <location>
        <begin position="1"/>
        <end position="220"/>
    </location>
</feature>
<dbReference type="AlphaFoldDB" id="A0A0G1VH56"/>
<dbReference type="Pfam" id="PF00483">
    <property type="entry name" value="NTP_transferase"/>
    <property type="match status" value="1"/>
</dbReference>
<comment type="caution">
    <text evidence="2">The sequence shown here is derived from an EMBL/GenBank/DDBJ whole genome shotgun (WGS) entry which is preliminary data.</text>
</comment>
<name>A0A0G1VH56_9BACT</name>
<dbReference type="Gene3D" id="3.90.550.10">
    <property type="entry name" value="Spore Coat Polysaccharide Biosynthesis Protein SpsA, Chain A"/>
    <property type="match status" value="1"/>
</dbReference>
<protein>
    <submittedName>
        <fullName evidence="2">Sugar phosphate nucleotidyltransferase</fullName>
    </submittedName>
</protein>
<keyword evidence="2" id="KW-0808">Transferase</keyword>
<evidence type="ECO:0000259" key="1">
    <source>
        <dbReference type="Pfam" id="PF00483"/>
    </source>
</evidence>
<dbReference type="SUPFAM" id="SSF53448">
    <property type="entry name" value="Nucleotide-diphospho-sugar transferases"/>
    <property type="match status" value="1"/>
</dbReference>
<dbReference type="Proteomes" id="UP000034119">
    <property type="component" value="Unassembled WGS sequence"/>
</dbReference>
<dbReference type="InterPro" id="IPR050486">
    <property type="entry name" value="Mannose-1P_guanyltransferase"/>
</dbReference>